<evidence type="ECO:0000313" key="3">
    <source>
        <dbReference type="EMBL" id="QUS38844.1"/>
    </source>
</evidence>
<gene>
    <name evidence="3" type="ORF">RPMA_08375</name>
</gene>
<feature type="transmembrane region" description="Helical" evidence="2">
    <location>
        <begin position="16"/>
        <end position="35"/>
    </location>
</feature>
<dbReference type="EMBL" id="CP036498">
    <property type="protein sequence ID" value="QUS38844.1"/>
    <property type="molecule type" value="Genomic_DNA"/>
</dbReference>
<protein>
    <recommendedName>
        <fullName evidence="5">Ti type entry exclusion protein TrbK</fullName>
    </recommendedName>
</protein>
<reference evidence="3 4" key="1">
    <citation type="submission" date="2019-02" db="EMBL/GenBank/DDBJ databases">
        <title>Emended description of the genus Rhodopseudomonas and description of Rhodopseudomonas albus sp. nov., a non-phototrophic, heavy-metal-tolerant bacterium isolated from garden soil.</title>
        <authorList>
            <person name="Bao Z."/>
            <person name="Cao W.W."/>
            <person name="Sato Y."/>
            <person name="Nishizawa T."/>
            <person name="Zhao J."/>
            <person name="Guo Y."/>
            <person name="Ohta H."/>
        </authorList>
    </citation>
    <scope>NUCLEOTIDE SEQUENCE [LARGE SCALE GENOMIC DNA]</scope>
    <source>
        <strain evidence="3 4">SK50-23</strain>
    </source>
</reference>
<keyword evidence="4" id="KW-1185">Reference proteome</keyword>
<name>A0ABX8A576_9BRAD</name>
<keyword evidence="2" id="KW-0472">Membrane</keyword>
<evidence type="ECO:0000313" key="4">
    <source>
        <dbReference type="Proteomes" id="UP000682843"/>
    </source>
</evidence>
<keyword evidence="2" id="KW-0812">Transmembrane</keyword>
<feature type="region of interest" description="Disordered" evidence="1">
    <location>
        <begin position="41"/>
        <end position="71"/>
    </location>
</feature>
<keyword evidence="2" id="KW-1133">Transmembrane helix</keyword>
<evidence type="ECO:0008006" key="5">
    <source>
        <dbReference type="Google" id="ProtNLM"/>
    </source>
</evidence>
<accession>A0ABX8A576</accession>
<sequence>MAEGRPTPPPRGASKFIVIAGIIVALMIVTMFVGLNMQHAQDTRAQQSGQVKPSEVPIHEKDLGKAPVQPK</sequence>
<dbReference type="Proteomes" id="UP000682843">
    <property type="component" value="Chromosome"/>
</dbReference>
<feature type="compositionally biased region" description="Polar residues" evidence="1">
    <location>
        <begin position="41"/>
        <end position="51"/>
    </location>
</feature>
<evidence type="ECO:0000256" key="2">
    <source>
        <dbReference type="SAM" id="Phobius"/>
    </source>
</evidence>
<proteinExistence type="predicted"/>
<organism evidence="3 4">
    <name type="scientific">Tardiphaga alba</name>
    <dbReference type="NCBI Taxonomy" id="340268"/>
    <lineage>
        <taxon>Bacteria</taxon>
        <taxon>Pseudomonadati</taxon>
        <taxon>Pseudomonadota</taxon>
        <taxon>Alphaproteobacteria</taxon>
        <taxon>Hyphomicrobiales</taxon>
        <taxon>Nitrobacteraceae</taxon>
        <taxon>Tardiphaga</taxon>
    </lineage>
</organism>
<evidence type="ECO:0000256" key="1">
    <source>
        <dbReference type="SAM" id="MobiDB-lite"/>
    </source>
</evidence>
<dbReference type="RefSeq" id="WP_211912385.1">
    <property type="nucleotide sequence ID" value="NZ_CP036498.1"/>
</dbReference>